<dbReference type="NCBIfam" id="TIGR03506">
    <property type="entry name" value="FlgEFG_subfam"/>
    <property type="match status" value="1"/>
</dbReference>
<dbReference type="InterPro" id="IPR001444">
    <property type="entry name" value="Flag_bb_rod_N"/>
</dbReference>
<reference evidence="10 11" key="1">
    <citation type="submission" date="2014-02" db="EMBL/GenBank/DDBJ databases">
        <title>Expanding our view of genomic diversity in Candidatus Accumulibacter clades.</title>
        <authorList>
            <person name="Skennerton C.T."/>
            <person name="Barr J.J."/>
            <person name="Slater F.R."/>
            <person name="Bond P.L."/>
            <person name="Tyson G.W."/>
        </authorList>
    </citation>
    <scope>NUCLEOTIDE SEQUENCE [LARGE SCALE GENOMIC DNA]</scope>
    <source>
        <strain evidence="11">BA-91</strain>
    </source>
</reference>
<dbReference type="PANTHER" id="PTHR30435">
    <property type="entry name" value="FLAGELLAR PROTEIN"/>
    <property type="match status" value="1"/>
</dbReference>
<dbReference type="InterPro" id="IPR053967">
    <property type="entry name" value="LlgE_F_G-like_D1"/>
</dbReference>
<feature type="domain" description="Flagellar hook protein FlgE D2" evidence="8">
    <location>
        <begin position="167"/>
        <end position="305"/>
    </location>
</feature>
<dbReference type="EMBL" id="JDVG02000101">
    <property type="protein sequence ID" value="KFB74101.1"/>
    <property type="molecule type" value="Genomic_DNA"/>
</dbReference>
<name>A0A080LZ85_9PROT</name>
<dbReference type="PROSITE" id="PS00588">
    <property type="entry name" value="FLAGELLA_BB_ROD"/>
    <property type="match status" value="1"/>
</dbReference>
<comment type="subcellular location">
    <subcellularLocation>
        <location evidence="1 5">Bacterial flagellum basal body</location>
    </subcellularLocation>
</comment>
<dbReference type="SUPFAM" id="SSF117143">
    <property type="entry name" value="Flagellar hook protein flgE"/>
    <property type="match status" value="1"/>
</dbReference>
<dbReference type="Proteomes" id="UP000020077">
    <property type="component" value="Unassembled WGS sequence"/>
</dbReference>
<dbReference type="GO" id="GO:0005829">
    <property type="term" value="C:cytosol"/>
    <property type="evidence" value="ECO:0007669"/>
    <property type="project" value="TreeGrafter"/>
</dbReference>
<dbReference type="AlphaFoldDB" id="A0A080LZ85"/>
<dbReference type="GO" id="GO:0009424">
    <property type="term" value="C:bacterial-type flagellum hook"/>
    <property type="evidence" value="ECO:0007669"/>
    <property type="project" value="TreeGrafter"/>
</dbReference>
<proteinExistence type="inferred from homology"/>
<dbReference type="InterPro" id="IPR020013">
    <property type="entry name" value="Flagellar_FlgE/F/G"/>
</dbReference>
<feature type="domain" description="Flagellar basal body rod protein N-terminal" evidence="6">
    <location>
        <begin position="6"/>
        <end position="33"/>
    </location>
</feature>
<dbReference type="NCBIfam" id="NF004238">
    <property type="entry name" value="PRK05682.1-1"/>
    <property type="match status" value="1"/>
</dbReference>
<keyword evidence="4 5" id="KW-0975">Bacterial flagellum</keyword>
<evidence type="ECO:0000256" key="5">
    <source>
        <dbReference type="RuleBase" id="RU362116"/>
    </source>
</evidence>
<evidence type="ECO:0000259" key="6">
    <source>
        <dbReference type="Pfam" id="PF00460"/>
    </source>
</evidence>
<dbReference type="InterPro" id="IPR037058">
    <property type="entry name" value="Falgellar_hook_FlgE_sf"/>
</dbReference>
<evidence type="ECO:0000313" key="11">
    <source>
        <dbReference type="Proteomes" id="UP000020077"/>
    </source>
</evidence>
<gene>
    <name evidence="10" type="primary">flgE</name>
    <name evidence="10" type="ORF">AW09_000619</name>
</gene>
<comment type="similarity">
    <text evidence="2 5">Belongs to the flagella basal body rod proteins family.</text>
</comment>
<dbReference type="Pfam" id="PF22692">
    <property type="entry name" value="LlgE_F_G_D1"/>
    <property type="match status" value="1"/>
</dbReference>
<dbReference type="GO" id="GO:0071978">
    <property type="term" value="P:bacterial-type flagellum-dependent swarming motility"/>
    <property type="evidence" value="ECO:0007669"/>
    <property type="project" value="TreeGrafter"/>
</dbReference>
<keyword evidence="10" id="KW-0966">Cell projection</keyword>
<keyword evidence="10" id="KW-0969">Cilium</keyword>
<evidence type="ECO:0000259" key="7">
    <source>
        <dbReference type="Pfam" id="PF06429"/>
    </source>
</evidence>
<evidence type="ECO:0000259" key="8">
    <source>
        <dbReference type="Pfam" id="PF07559"/>
    </source>
</evidence>
<evidence type="ECO:0000256" key="2">
    <source>
        <dbReference type="ARBA" id="ARBA00009677"/>
    </source>
</evidence>
<evidence type="ECO:0000259" key="9">
    <source>
        <dbReference type="Pfam" id="PF22692"/>
    </source>
</evidence>
<dbReference type="InterPro" id="IPR011491">
    <property type="entry name" value="FlgE_D2"/>
</dbReference>
<comment type="caution">
    <text evidence="10">The sequence shown here is derived from an EMBL/GenBank/DDBJ whole genome shotgun (WGS) entry which is preliminary data.</text>
</comment>
<dbReference type="Pfam" id="PF06429">
    <property type="entry name" value="Flg_bbr_C"/>
    <property type="match status" value="1"/>
</dbReference>
<dbReference type="InterPro" id="IPR010930">
    <property type="entry name" value="Flg_bb/hook_C_dom"/>
</dbReference>
<comment type="function">
    <text evidence="5">A flexible structure which links the flagellar filament to the drive apparatus in the basal body.</text>
</comment>
<feature type="domain" description="Flagellar basal-body/hook protein C-terminal" evidence="7">
    <location>
        <begin position="379"/>
        <end position="423"/>
    </location>
</feature>
<sequence>MSFQQGLSGLNASAASLNVIGNNVANVATVGFKRADAHFSDLYAASLGIGSGSQIGIGVTVSAVQQQFTQGNLTTTSNPLDLALNGPGYFRMSHEGAITYTRNGQFHLDKEGYVINDKNLRLTGYPVAENGDISPTNPVEIQLSASQIPPRATSDPLAGDISAVLNLNALDPIPLVATFDPANTQSYNFSTALNVFDTLGVMHNLSTYYVRTATPGTWDIYATLDGVVSADAAPGGRSLVFDTTGVLTSVVPAPAAGDPLYSIPMPEWDLTDGATTPWSPGSIDYTDTTQFGNDSTVDRLIQGGYAAGSLVGVGVSRDGILQGRYSNSQSRNLGQVVLANFSDSNGLLNLGNNEWSETSTSGPPLLGAPGTGTRAVIQSATVEDSNVDLTKELVDMISAQRNYQANAQTIKTQDQVMQTLVNLR</sequence>
<dbReference type="PANTHER" id="PTHR30435:SF1">
    <property type="entry name" value="FLAGELLAR HOOK PROTEIN FLGE"/>
    <property type="match status" value="1"/>
</dbReference>
<dbReference type="Pfam" id="PF07559">
    <property type="entry name" value="FlgE_D2"/>
    <property type="match status" value="1"/>
</dbReference>
<organism evidence="10 11">
    <name type="scientific">Candidatus Accumulibacter phosphatis</name>
    <dbReference type="NCBI Taxonomy" id="327160"/>
    <lineage>
        <taxon>Bacteria</taxon>
        <taxon>Pseudomonadati</taxon>
        <taxon>Pseudomonadota</taxon>
        <taxon>Betaproteobacteria</taxon>
        <taxon>Candidatus Accumulibacter</taxon>
    </lineage>
</organism>
<dbReference type="Gene3D" id="2.60.98.20">
    <property type="entry name" value="Flagellar hook protein FlgE"/>
    <property type="match status" value="1"/>
</dbReference>
<dbReference type="InterPro" id="IPR019776">
    <property type="entry name" value="Flagellar_basal_body_rod_CS"/>
</dbReference>
<accession>A0A080LZ85</accession>
<feature type="domain" description="Flagellar hook protein FlgE/F/G-like D1" evidence="9">
    <location>
        <begin position="83"/>
        <end position="138"/>
    </location>
</feature>
<dbReference type="InterPro" id="IPR037925">
    <property type="entry name" value="FlgE/F/G-like"/>
</dbReference>
<evidence type="ECO:0000256" key="1">
    <source>
        <dbReference type="ARBA" id="ARBA00004117"/>
    </source>
</evidence>
<keyword evidence="10" id="KW-0282">Flagellum</keyword>
<evidence type="ECO:0000313" key="10">
    <source>
        <dbReference type="EMBL" id="KFB74101.1"/>
    </source>
</evidence>
<evidence type="ECO:0000256" key="4">
    <source>
        <dbReference type="ARBA" id="ARBA00023143"/>
    </source>
</evidence>
<dbReference type="GO" id="GO:0009425">
    <property type="term" value="C:bacterial-type flagellum basal body"/>
    <property type="evidence" value="ECO:0007669"/>
    <property type="project" value="UniProtKB-SubCell"/>
</dbReference>
<evidence type="ECO:0000256" key="3">
    <source>
        <dbReference type="ARBA" id="ARBA00019015"/>
    </source>
</evidence>
<protein>
    <recommendedName>
        <fullName evidence="3 5">Flagellar hook protein FlgE</fullName>
    </recommendedName>
</protein>
<dbReference type="Pfam" id="PF00460">
    <property type="entry name" value="Flg_bb_rod"/>
    <property type="match status" value="1"/>
</dbReference>